<dbReference type="InterPro" id="IPR036412">
    <property type="entry name" value="HAD-like_sf"/>
</dbReference>
<keyword evidence="2" id="KW-1185">Reference proteome</keyword>
<dbReference type="Pfam" id="PF08282">
    <property type="entry name" value="Hydrolase_3"/>
    <property type="match status" value="1"/>
</dbReference>
<organism evidence="1 2">
    <name type="scientific">Orbus sasakiae</name>
    <dbReference type="NCBI Taxonomy" id="1078475"/>
    <lineage>
        <taxon>Bacteria</taxon>
        <taxon>Pseudomonadati</taxon>
        <taxon>Pseudomonadota</taxon>
        <taxon>Gammaproteobacteria</taxon>
        <taxon>Orbales</taxon>
        <taxon>Orbaceae</taxon>
        <taxon>Orbus</taxon>
    </lineage>
</organism>
<dbReference type="PANTHER" id="PTHR10000:SF53">
    <property type="entry name" value="5-AMINO-6-(5-PHOSPHO-D-RIBITYLAMINO)URACIL PHOSPHATASE YBJI-RELATED"/>
    <property type="match status" value="1"/>
</dbReference>
<evidence type="ECO:0000313" key="2">
    <source>
        <dbReference type="Proteomes" id="UP001500171"/>
    </source>
</evidence>
<name>A0ABP9NJT9_9GAMM</name>
<proteinExistence type="predicted"/>
<dbReference type="InterPro" id="IPR006379">
    <property type="entry name" value="HAD-SF_hydro_IIB"/>
</dbReference>
<dbReference type="Gene3D" id="3.30.1240.10">
    <property type="match status" value="1"/>
</dbReference>
<comment type="caution">
    <text evidence="1">The sequence shown here is derived from an EMBL/GenBank/DDBJ whole genome shotgun (WGS) entry which is preliminary data.</text>
</comment>
<dbReference type="EMBL" id="BAABHY010000015">
    <property type="protein sequence ID" value="GAA5115035.1"/>
    <property type="molecule type" value="Genomic_DNA"/>
</dbReference>
<dbReference type="PANTHER" id="PTHR10000">
    <property type="entry name" value="PHOSPHOSERINE PHOSPHATASE"/>
    <property type="match status" value="1"/>
</dbReference>
<reference evidence="2" key="1">
    <citation type="journal article" date="2019" name="Int. J. Syst. Evol. Microbiol.">
        <title>The Global Catalogue of Microorganisms (GCM) 10K type strain sequencing project: providing services to taxonomists for standard genome sequencing and annotation.</title>
        <authorList>
            <consortium name="The Broad Institute Genomics Platform"/>
            <consortium name="The Broad Institute Genome Sequencing Center for Infectious Disease"/>
            <person name="Wu L."/>
            <person name="Ma J."/>
        </authorList>
    </citation>
    <scope>NUCLEOTIDE SEQUENCE [LARGE SCALE GENOMIC DNA]</scope>
    <source>
        <strain evidence="2">JCM 18050</strain>
    </source>
</reference>
<dbReference type="Gene3D" id="3.40.50.1000">
    <property type="entry name" value="HAD superfamily/HAD-like"/>
    <property type="match status" value="1"/>
</dbReference>
<dbReference type="NCBIfam" id="TIGR01484">
    <property type="entry name" value="HAD-SF-IIB"/>
    <property type="match status" value="1"/>
</dbReference>
<protein>
    <submittedName>
        <fullName evidence="1">HAD-IIB family hydrolase</fullName>
    </submittedName>
</protein>
<dbReference type="Proteomes" id="UP001500171">
    <property type="component" value="Unassembled WGS sequence"/>
</dbReference>
<dbReference type="RefSeq" id="WP_345492775.1">
    <property type="nucleotide sequence ID" value="NZ_BAABHY010000015.1"/>
</dbReference>
<sequence>MIKLIITDMDGTFLNSQGDFDRELYRSVKLKMDQQGIIFAPCTGKQCERVEQLFGPTLASDLWILGDSATRIKHNGQYIYQSLLANRLGLAIINTLENVSLEHIIIACTPSCAYIKSSLSDSEQQKIKGSYANVKTIDDLSLIAEDFVKITVYDAQLRCFETREKLAQFFDQAYIVASEAAWIDISKYGVHKGTTVQKLQTLLNVTKAQTMVFGDGLNDIELMHAGDFSFAMRNAFDETKHAARYITGTNDDNSVLNTIDQFISLQFPAKN</sequence>
<keyword evidence="1" id="KW-0378">Hydrolase</keyword>
<dbReference type="SUPFAM" id="SSF56784">
    <property type="entry name" value="HAD-like"/>
    <property type="match status" value="1"/>
</dbReference>
<evidence type="ECO:0000313" key="1">
    <source>
        <dbReference type="EMBL" id="GAA5115035.1"/>
    </source>
</evidence>
<dbReference type="InterPro" id="IPR023214">
    <property type="entry name" value="HAD_sf"/>
</dbReference>
<accession>A0ABP9NJT9</accession>
<gene>
    <name evidence="1" type="ORF">GCM10023211_25390</name>
</gene>
<dbReference type="GO" id="GO:0016787">
    <property type="term" value="F:hydrolase activity"/>
    <property type="evidence" value="ECO:0007669"/>
    <property type="project" value="UniProtKB-KW"/>
</dbReference>